<feature type="binding site" evidence="10">
    <location>
        <position position="11"/>
    </location>
    <ligand>
        <name>Mg(2+)</name>
        <dbReference type="ChEBI" id="CHEBI:18420"/>
    </ligand>
</feature>
<dbReference type="InterPro" id="IPR050155">
    <property type="entry name" value="HAD-like_hydrolase_sf"/>
</dbReference>
<organism evidence="11 12">
    <name type="scientific">Pseudorhizobium endolithicum</name>
    <dbReference type="NCBI Taxonomy" id="1191678"/>
    <lineage>
        <taxon>Bacteria</taxon>
        <taxon>Pseudomonadati</taxon>
        <taxon>Pseudomonadota</taxon>
        <taxon>Alphaproteobacteria</taxon>
        <taxon>Hyphomicrobiales</taxon>
        <taxon>Rhizobiaceae</taxon>
        <taxon>Rhizobium/Agrobacterium group</taxon>
        <taxon>Pseudorhizobium</taxon>
    </lineage>
</organism>
<dbReference type="RefSeq" id="WP_142593282.1">
    <property type="nucleotide sequence ID" value="NZ_CABFWF030000013.1"/>
</dbReference>
<evidence type="ECO:0000256" key="10">
    <source>
        <dbReference type="HAMAP-Rule" id="MF_00495"/>
    </source>
</evidence>
<comment type="pathway">
    <text evidence="3 10">Organic acid metabolism; glycolate biosynthesis; glycolate from 2-phosphoglycolate: step 1/1.</text>
</comment>
<dbReference type="PANTHER" id="PTHR43434">
    <property type="entry name" value="PHOSPHOGLYCOLATE PHOSPHATASE"/>
    <property type="match status" value="1"/>
</dbReference>
<dbReference type="Pfam" id="PF13419">
    <property type="entry name" value="HAD_2"/>
    <property type="match status" value="1"/>
</dbReference>
<comment type="catalytic activity">
    <reaction evidence="1 10">
        <text>2-phosphoglycolate + H2O = glycolate + phosphate</text>
        <dbReference type="Rhea" id="RHEA:14369"/>
        <dbReference type="ChEBI" id="CHEBI:15377"/>
        <dbReference type="ChEBI" id="CHEBI:29805"/>
        <dbReference type="ChEBI" id="CHEBI:43474"/>
        <dbReference type="ChEBI" id="CHEBI:58033"/>
        <dbReference type="EC" id="3.1.3.18"/>
    </reaction>
</comment>
<dbReference type="NCBIfam" id="TIGR01509">
    <property type="entry name" value="HAD-SF-IA-v3"/>
    <property type="match status" value="1"/>
</dbReference>
<dbReference type="InterPro" id="IPR023198">
    <property type="entry name" value="PGP-like_dom2"/>
</dbReference>
<comment type="similarity">
    <text evidence="4 10">Belongs to the HAD-like hydrolase superfamily. CbbY/CbbZ/Gph/YieH family.</text>
</comment>
<sequence>MTAPLVIFDLDGTLVDTAPDLIASLNHTIAAAGLAPVTYADLTHLVGQGTRVMIRRAFELRGRHIGDDAIEPLLDRFLEHYKREMPGSSRPYPGLTEALDRLSEAGANLAVCTNKLEELAVPLMEKLGLLDRFITVTGGDTFPVRKPDARHILGTIERAGRRADQAVMIGDSINDILAARNAGIPSIAVTFGYSDVPVAELQPDHVIDHFSELTTSLVDRLIGAGQAATAAQA</sequence>
<name>A0ABM8PS02_9HYPH</name>
<evidence type="ECO:0000256" key="3">
    <source>
        <dbReference type="ARBA" id="ARBA00004818"/>
    </source>
</evidence>
<evidence type="ECO:0000256" key="5">
    <source>
        <dbReference type="ARBA" id="ARBA00013078"/>
    </source>
</evidence>
<evidence type="ECO:0000256" key="2">
    <source>
        <dbReference type="ARBA" id="ARBA00001946"/>
    </source>
</evidence>
<keyword evidence="7 10" id="KW-0378">Hydrolase</keyword>
<evidence type="ECO:0000256" key="6">
    <source>
        <dbReference type="ARBA" id="ARBA00022723"/>
    </source>
</evidence>
<dbReference type="CDD" id="cd07512">
    <property type="entry name" value="HAD_PGPase"/>
    <property type="match status" value="1"/>
</dbReference>
<dbReference type="Gene3D" id="3.40.50.1000">
    <property type="entry name" value="HAD superfamily/HAD-like"/>
    <property type="match status" value="1"/>
</dbReference>
<evidence type="ECO:0000256" key="1">
    <source>
        <dbReference type="ARBA" id="ARBA00000830"/>
    </source>
</evidence>
<dbReference type="EC" id="3.1.3.18" evidence="5 10"/>
<dbReference type="PANTHER" id="PTHR43434:SF1">
    <property type="entry name" value="PHOSPHOGLYCOLATE PHOSPHATASE"/>
    <property type="match status" value="1"/>
</dbReference>
<feature type="binding site" evidence="10">
    <location>
        <position position="171"/>
    </location>
    <ligand>
        <name>Mg(2+)</name>
        <dbReference type="ChEBI" id="CHEBI:18420"/>
    </ligand>
</feature>
<dbReference type="Gene3D" id="1.10.150.240">
    <property type="entry name" value="Putative phosphatase, domain 2"/>
    <property type="match status" value="1"/>
</dbReference>
<evidence type="ECO:0000256" key="9">
    <source>
        <dbReference type="ARBA" id="ARBA00023277"/>
    </source>
</evidence>
<comment type="caution">
    <text evidence="11">The sequence shown here is derived from an EMBL/GenBank/DDBJ whole genome shotgun (WGS) entry which is preliminary data.</text>
</comment>
<feature type="active site" description="Nucleophile" evidence="10">
    <location>
        <position position="9"/>
    </location>
</feature>
<comment type="cofactor">
    <cofactor evidence="2 10">
        <name>Mg(2+)</name>
        <dbReference type="ChEBI" id="CHEBI:18420"/>
    </cofactor>
</comment>
<comment type="function">
    <text evidence="10">Specifically catalyzes the dephosphorylation of 2-phosphoglycolate. Is involved in the dissimilation of the intracellular 2-phosphoglycolate formed during the DNA repair of 3'-phosphoglycolate ends, a major class of DNA lesions induced by oxidative stress.</text>
</comment>
<dbReference type="NCBIfam" id="TIGR01549">
    <property type="entry name" value="HAD-SF-IA-v1"/>
    <property type="match status" value="1"/>
</dbReference>
<dbReference type="InterPro" id="IPR023214">
    <property type="entry name" value="HAD_sf"/>
</dbReference>
<dbReference type="EMBL" id="CABFWF030000013">
    <property type="protein sequence ID" value="CAD7045256.1"/>
    <property type="molecule type" value="Genomic_DNA"/>
</dbReference>
<keyword evidence="8 10" id="KW-0460">Magnesium</keyword>
<keyword evidence="9 10" id="KW-0119">Carbohydrate metabolism</keyword>
<dbReference type="SFLD" id="SFLDS00003">
    <property type="entry name" value="Haloacid_Dehalogenase"/>
    <property type="match status" value="1"/>
</dbReference>
<dbReference type="InterPro" id="IPR006439">
    <property type="entry name" value="HAD-SF_hydro_IA"/>
</dbReference>
<evidence type="ECO:0000256" key="8">
    <source>
        <dbReference type="ARBA" id="ARBA00022842"/>
    </source>
</evidence>
<dbReference type="InterPro" id="IPR041492">
    <property type="entry name" value="HAD_2"/>
</dbReference>
<dbReference type="NCBIfam" id="TIGR01449">
    <property type="entry name" value="PGP_bact"/>
    <property type="match status" value="1"/>
</dbReference>
<accession>A0ABM8PS02</accession>
<dbReference type="Proteomes" id="UP000606921">
    <property type="component" value="Unassembled WGS sequence"/>
</dbReference>
<keyword evidence="12" id="KW-1185">Reference proteome</keyword>
<gene>
    <name evidence="11" type="ORF">REJC140_03940</name>
</gene>
<dbReference type="InterPro" id="IPR037512">
    <property type="entry name" value="PGPase_prok"/>
</dbReference>
<dbReference type="InterPro" id="IPR036412">
    <property type="entry name" value="HAD-like_sf"/>
</dbReference>
<dbReference type="HAMAP" id="MF_00495">
    <property type="entry name" value="GPH_hydrolase_bact"/>
    <property type="match status" value="1"/>
</dbReference>
<dbReference type="SFLD" id="SFLDG01129">
    <property type="entry name" value="C1.5:_HAD__Beta-PGM__Phosphata"/>
    <property type="match status" value="1"/>
</dbReference>
<evidence type="ECO:0000256" key="4">
    <source>
        <dbReference type="ARBA" id="ARBA00006171"/>
    </source>
</evidence>
<evidence type="ECO:0000313" key="12">
    <source>
        <dbReference type="Proteomes" id="UP000606921"/>
    </source>
</evidence>
<dbReference type="SFLD" id="SFLDG01135">
    <property type="entry name" value="C1.5.6:_HAD__Beta-PGM__Phospha"/>
    <property type="match status" value="1"/>
</dbReference>
<dbReference type="SUPFAM" id="SSF56784">
    <property type="entry name" value="HAD-like"/>
    <property type="match status" value="1"/>
</dbReference>
<reference evidence="11 12" key="1">
    <citation type="submission" date="2020-11" db="EMBL/GenBank/DDBJ databases">
        <authorList>
            <person name="Lassalle F."/>
        </authorList>
    </citation>
    <scope>NUCLEOTIDE SEQUENCE [LARGE SCALE GENOMIC DNA]</scope>
    <source>
        <strain evidence="11 12">JC140</strain>
    </source>
</reference>
<proteinExistence type="inferred from homology"/>
<feature type="binding site" evidence="10">
    <location>
        <position position="9"/>
    </location>
    <ligand>
        <name>Mg(2+)</name>
        <dbReference type="ChEBI" id="CHEBI:18420"/>
    </ligand>
</feature>
<protein>
    <recommendedName>
        <fullName evidence="5 10">Phosphoglycolate phosphatase</fullName>
        <shortName evidence="10">PGP</shortName>
        <shortName evidence="10">PGPase</shortName>
        <ecNumber evidence="5 10">3.1.3.18</ecNumber>
    </recommendedName>
</protein>
<keyword evidence="6 10" id="KW-0479">Metal-binding</keyword>
<evidence type="ECO:0000256" key="7">
    <source>
        <dbReference type="ARBA" id="ARBA00022801"/>
    </source>
</evidence>
<evidence type="ECO:0000313" key="11">
    <source>
        <dbReference type="EMBL" id="CAD7045256.1"/>
    </source>
</evidence>